<protein>
    <submittedName>
        <fullName evidence="3">Universal stress protein</fullName>
    </submittedName>
</protein>
<evidence type="ECO:0000256" key="1">
    <source>
        <dbReference type="ARBA" id="ARBA00008791"/>
    </source>
</evidence>
<proteinExistence type="inferred from homology"/>
<dbReference type="CDD" id="cd00293">
    <property type="entry name" value="USP-like"/>
    <property type="match status" value="1"/>
</dbReference>
<comment type="similarity">
    <text evidence="1">Belongs to the universal stress protein A family.</text>
</comment>
<dbReference type="InterPro" id="IPR006015">
    <property type="entry name" value="Universal_stress_UspA"/>
</dbReference>
<keyword evidence="4" id="KW-1185">Reference proteome</keyword>
<evidence type="ECO:0000313" key="4">
    <source>
        <dbReference type="Proteomes" id="UP000221168"/>
    </source>
</evidence>
<gene>
    <name evidence="3" type="ORF">CSC94_10730</name>
</gene>
<evidence type="ECO:0000313" key="3">
    <source>
        <dbReference type="EMBL" id="PHP67021.1"/>
    </source>
</evidence>
<name>A0A2G1QNH4_9HYPH</name>
<organism evidence="3 4">
    <name type="scientific">Zhengella mangrovi</name>
    <dbReference type="NCBI Taxonomy" id="1982044"/>
    <lineage>
        <taxon>Bacteria</taxon>
        <taxon>Pseudomonadati</taxon>
        <taxon>Pseudomonadota</taxon>
        <taxon>Alphaproteobacteria</taxon>
        <taxon>Hyphomicrobiales</taxon>
        <taxon>Notoacmeibacteraceae</taxon>
        <taxon>Zhengella</taxon>
    </lineage>
</organism>
<dbReference type="PANTHER" id="PTHR46268:SF6">
    <property type="entry name" value="UNIVERSAL STRESS PROTEIN UP12"/>
    <property type="match status" value="1"/>
</dbReference>
<reference evidence="3 4" key="1">
    <citation type="submission" date="2017-10" db="EMBL/GenBank/DDBJ databases">
        <title>Sedimentibacterium mangrovi gen. nov., sp. nov., a novel member of family Phyllobacteriacea isolated from mangrove sediment.</title>
        <authorList>
            <person name="Liao H."/>
            <person name="Tian Y."/>
        </authorList>
    </citation>
    <scope>NUCLEOTIDE SEQUENCE [LARGE SCALE GENOMIC DNA]</scope>
    <source>
        <strain evidence="3 4">X9-2-2</strain>
    </source>
</reference>
<dbReference type="RefSeq" id="WP_099306341.1">
    <property type="nucleotide sequence ID" value="NZ_PDVP01000005.1"/>
</dbReference>
<evidence type="ECO:0000259" key="2">
    <source>
        <dbReference type="Pfam" id="PF00582"/>
    </source>
</evidence>
<dbReference type="Gene3D" id="3.40.50.620">
    <property type="entry name" value="HUPs"/>
    <property type="match status" value="1"/>
</dbReference>
<comment type="caution">
    <text evidence="3">The sequence shown here is derived from an EMBL/GenBank/DDBJ whole genome shotgun (WGS) entry which is preliminary data.</text>
</comment>
<dbReference type="AlphaFoldDB" id="A0A2G1QNH4"/>
<dbReference type="SUPFAM" id="SSF52402">
    <property type="entry name" value="Adenine nucleotide alpha hydrolases-like"/>
    <property type="match status" value="1"/>
</dbReference>
<sequence>MYKKIIVGLSLEHGIADRALRTARALGDDDAEILAVHVAEPLQGSVRFYIAEEDMKKAREQMEESLRERLASHPGVTPVVIDGHAGQSLADYAGTIGADCIVVASHKPGLRDFLLGSTAARIVRHAPCSVHVLR</sequence>
<dbReference type="PRINTS" id="PR01438">
    <property type="entry name" value="UNVRSLSTRESS"/>
</dbReference>
<accession>A0A2G1QNH4</accession>
<dbReference type="OrthoDB" id="9792500at2"/>
<feature type="domain" description="UspA" evidence="2">
    <location>
        <begin position="1"/>
        <end position="134"/>
    </location>
</feature>
<dbReference type="Proteomes" id="UP000221168">
    <property type="component" value="Unassembled WGS sequence"/>
</dbReference>
<dbReference type="InterPro" id="IPR014729">
    <property type="entry name" value="Rossmann-like_a/b/a_fold"/>
</dbReference>
<dbReference type="EMBL" id="PDVP01000005">
    <property type="protein sequence ID" value="PHP67021.1"/>
    <property type="molecule type" value="Genomic_DNA"/>
</dbReference>
<dbReference type="InterPro" id="IPR006016">
    <property type="entry name" value="UspA"/>
</dbReference>
<dbReference type="PANTHER" id="PTHR46268">
    <property type="entry name" value="STRESS RESPONSE PROTEIN NHAX"/>
    <property type="match status" value="1"/>
</dbReference>
<dbReference type="Pfam" id="PF00582">
    <property type="entry name" value="Usp"/>
    <property type="match status" value="1"/>
</dbReference>